<name>A0A562U277_9SPHI</name>
<organism evidence="2 3">
    <name type="scientific">Mucilaginibacter frigoritolerans</name>
    <dbReference type="NCBI Taxonomy" id="652788"/>
    <lineage>
        <taxon>Bacteria</taxon>
        <taxon>Pseudomonadati</taxon>
        <taxon>Bacteroidota</taxon>
        <taxon>Sphingobacteriia</taxon>
        <taxon>Sphingobacteriales</taxon>
        <taxon>Sphingobacteriaceae</taxon>
        <taxon>Mucilaginibacter</taxon>
    </lineage>
</organism>
<keyword evidence="3" id="KW-1185">Reference proteome</keyword>
<keyword evidence="1" id="KW-0732">Signal</keyword>
<evidence type="ECO:0000313" key="2">
    <source>
        <dbReference type="EMBL" id="TWI99406.1"/>
    </source>
</evidence>
<dbReference type="EMBL" id="VLLI01000007">
    <property type="protein sequence ID" value="TWI99406.1"/>
    <property type="molecule type" value="Genomic_DNA"/>
</dbReference>
<gene>
    <name evidence="2" type="ORF">JN11_02723</name>
</gene>
<evidence type="ECO:0000313" key="3">
    <source>
        <dbReference type="Proteomes" id="UP000317010"/>
    </source>
</evidence>
<protein>
    <recommendedName>
        <fullName evidence="4">DUF3887 domain-containing protein</fullName>
    </recommendedName>
</protein>
<sequence length="172" mass="19369">MKKINTKRFFFGLILMTGIICSLYDANAQTATPAKPVTAKPAVAKAPAVKSATAIIDTFFKKYKDDGTSPAIDYLFATNKLFTDSVQIGVLKGKLDALRQSVGTYTGKELIAQKIAAPSLVFYSYLVKHEKSPIRFTFMFYKPKNEWVLYRFKYDDQMDTELEDAGKINNKH</sequence>
<dbReference type="Proteomes" id="UP000317010">
    <property type="component" value="Unassembled WGS sequence"/>
</dbReference>
<reference evidence="2 3" key="1">
    <citation type="submission" date="2019-07" db="EMBL/GenBank/DDBJ databases">
        <title>Genomic Encyclopedia of Archaeal and Bacterial Type Strains, Phase II (KMG-II): from individual species to whole genera.</title>
        <authorList>
            <person name="Goeker M."/>
        </authorList>
    </citation>
    <scope>NUCLEOTIDE SEQUENCE [LARGE SCALE GENOMIC DNA]</scope>
    <source>
        <strain evidence="2 3">ATCC BAA-1854</strain>
    </source>
</reference>
<feature type="chain" id="PRO_5021811825" description="DUF3887 domain-containing protein" evidence="1">
    <location>
        <begin position="29"/>
        <end position="172"/>
    </location>
</feature>
<dbReference type="AlphaFoldDB" id="A0A562U277"/>
<accession>A0A562U277</accession>
<comment type="caution">
    <text evidence="2">The sequence shown here is derived from an EMBL/GenBank/DDBJ whole genome shotgun (WGS) entry which is preliminary data.</text>
</comment>
<dbReference type="OrthoDB" id="1367364at2"/>
<dbReference type="RefSeq" id="WP_144913297.1">
    <property type="nucleotide sequence ID" value="NZ_VLLI01000007.1"/>
</dbReference>
<evidence type="ECO:0000256" key="1">
    <source>
        <dbReference type="SAM" id="SignalP"/>
    </source>
</evidence>
<feature type="signal peptide" evidence="1">
    <location>
        <begin position="1"/>
        <end position="28"/>
    </location>
</feature>
<evidence type="ECO:0008006" key="4">
    <source>
        <dbReference type="Google" id="ProtNLM"/>
    </source>
</evidence>
<proteinExistence type="predicted"/>